<sequence>MTTADDLRDVVSFLADTLPFSALSEDDRLDVARCLTIDYIPRHQNRALDLGKQLFLIRTGAFELKTADGELVDRLGEHDLFGINTLMTGNPQGLKVYPIEDALVFKLPQADFERLCERYSPMRQFFHQVSSQRDRLGRLRVRDDRSQRLEQQLMQRVAEFASQTPVSCAFDATIREAASVMREHRVSSLLLLEGSELRGIVTDRDLRNRVVAEGLDVNQAVIGVATQEPVAIGPDALLFDAQKLMSQFQVHHLPVLDDGRPVGMITATDLIRAQQVSPLYLINDILRQTDLDALAELRHKVPALIHNWVQADIHPYEMGRVLAAIGDAFVQRCLRLAQDELGEAPFAFAWLAFGSQARMDQTFASDQDNALILGREPTHEEAEYFGRLADWVCRALDRCGYKLCPGDIMASNPRWRRTVAGWIELFDHWIDSPTPEALLNGSIFFDVRVVEGDERLLTPIQDRLVQRTPKAEIFLAMMTQTAVRNRPPLGFFRQFVVKSGGEHEDALDLKHRGVALVNDLARIHALAAGSRAVSTQERLEAAMAAGVLDRDLGHSLQEAWSLIAGLRIEEQSLAVRRGETPTSYLDPDGLNPLTRAHLKDAFGTLKRAQQAALQQFARGLHG</sequence>
<comment type="caution">
    <text evidence="5">The sequence shown here is derived from an EMBL/GenBank/DDBJ whole genome shotgun (WGS) entry which is preliminary data.</text>
</comment>
<dbReference type="PANTHER" id="PTHR48108">
    <property type="entry name" value="CBS DOMAIN-CONTAINING PROTEIN CBSX2, CHLOROPLASTIC"/>
    <property type="match status" value="1"/>
</dbReference>
<evidence type="ECO:0000259" key="4">
    <source>
        <dbReference type="PROSITE" id="PS51371"/>
    </source>
</evidence>
<proteinExistence type="predicted"/>
<protein>
    <submittedName>
        <fullName evidence="5">Cyclic nucleotide-binding protein</fullName>
    </submittedName>
</protein>
<dbReference type="CDD" id="cd04587">
    <property type="entry name" value="CBS_pair_CAP-ED_NT_Pol-beta-like_DUF294_assoc"/>
    <property type="match status" value="1"/>
</dbReference>
<evidence type="ECO:0000256" key="2">
    <source>
        <dbReference type="PROSITE-ProRule" id="PRU00703"/>
    </source>
</evidence>
<dbReference type="PROSITE" id="PS50042">
    <property type="entry name" value="CNMP_BINDING_3"/>
    <property type="match status" value="1"/>
</dbReference>
<dbReference type="Pfam" id="PF00027">
    <property type="entry name" value="cNMP_binding"/>
    <property type="match status" value="1"/>
</dbReference>
<feature type="domain" description="CBS" evidence="4">
    <location>
        <begin position="225"/>
        <end position="281"/>
    </location>
</feature>
<dbReference type="Pfam" id="PF03445">
    <property type="entry name" value="DUF294"/>
    <property type="match status" value="1"/>
</dbReference>
<dbReference type="Pfam" id="PF00571">
    <property type="entry name" value="CBS"/>
    <property type="match status" value="2"/>
</dbReference>
<dbReference type="Pfam" id="PF10335">
    <property type="entry name" value="DUF294_C"/>
    <property type="match status" value="1"/>
</dbReference>
<accession>A0A918KBC6</accession>
<gene>
    <name evidence="5" type="ORF">GCM10007392_25390</name>
</gene>
<dbReference type="InterPro" id="IPR000595">
    <property type="entry name" value="cNMP-bd_dom"/>
</dbReference>
<dbReference type="RefSeq" id="WP_189609178.1">
    <property type="nucleotide sequence ID" value="NZ_BMXR01000006.1"/>
</dbReference>
<dbReference type="InterPro" id="IPR014710">
    <property type="entry name" value="RmlC-like_jellyroll"/>
</dbReference>
<dbReference type="Gene3D" id="3.10.580.10">
    <property type="entry name" value="CBS-domain"/>
    <property type="match status" value="1"/>
</dbReference>
<reference evidence="5" key="1">
    <citation type="journal article" date="2014" name="Int. J. Syst. Evol. Microbiol.">
        <title>Complete genome sequence of Corynebacterium casei LMG S-19264T (=DSM 44701T), isolated from a smear-ripened cheese.</title>
        <authorList>
            <consortium name="US DOE Joint Genome Institute (JGI-PGF)"/>
            <person name="Walter F."/>
            <person name="Albersmeier A."/>
            <person name="Kalinowski J."/>
            <person name="Ruckert C."/>
        </authorList>
    </citation>
    <scope>NUCLEOTIDE SEQUENCE</scope>
    <source>
        <strain evidence="5">KCTC 22169</strain>
    </source>
</reference>
<keyword evidence="1" id="KW-0677">Repeat</keyword>
<dbReference type="EMBL" id="BMXR01000006">
    <property type="protein sequence ID" value="GGX56846.1"/>
    <property type="molecule type" value="Genomic_DNA"/>
</dbReference>
<keyword evidence="6" id="KW-1185">Reference proteome</keyword>
<dbReference type="InterPro" id="IPR046342">
    <property type="entry name" value="CBS_dom_sf"/>
</dbReference>
<feature type="domain" description="Cyclic nucleotide-binding" evidence="3">
    <location>
        <begin position="49"/>
        <end position="115"/>
    </location>
</feature>
<dbReference type="InterPro" id="IPR051462">
    <property type="entry name" value="CBS_domain-containing"/>
</dbReference>
<dbReference type="PANTHER" id="PTHR48108:SF31">
    <property type="entry name" value="CBS DOMAIN AND CYCLIC NUCLEOTIDE-REGULATED NUCLEOTIDYLTRANSFERASE"/>
    <property type="match status" value="1"/>
</dbReference>
<feature type="domain" description="CBS" evidence="4">
    <location>
        <begin position="161"/>
        <end position="217"/>
    </location>
</feature>
<evidence type="ECO:0000256" key="1">
    <source>
        <dbReference type="ARBA" id="ARBA00022737"/>
    </source>
</evidence>
<dbReference type="SUPFAM" id="SSF54631">
    <property type="entry name" value="CBS-domain pair"/>
    <property type="match status" value="1"/>
</dbReference>
<keyword evidence="2" id="KW-0129">CBS domain</keyword>
<dbReference type="Gene3D" id="2.60.120.10">
    <property type="entry name" value="Jelly Rolls"/>
    <property type="match status" value="1"/>
</dbReference>
<dbReference type="SUPFAM" id="SSF51206">
    <property type="entry name" value="cAMP-binding domain-like"/>
    <property type="match status" value="1"/>
</dbReference>
<evidence type="ECO:0000313" key="6">
    <source>
        <dbReference type="Proteomes" id="UP000626148"/>
    </source>
</evidence>
<evidence type="ECO:0000313" key="5">
    <source>
        <dbReference type="EMBL" id="GGX56846.1"/>
    </source>
</evidence>
<evidence type="ECO:0000259" key="3">
    <source>
        <dbReference type="PROSITE" id="PS50042"/>
    </source>
</evidence>
<dbReference type="InterPro" id="IPR005105">
    <property type="entry name" value="GlnD_Uridyltrans_N"/>
</dbReference>
<dbReference type="CDD" id="cd05401">
    <property type="entry name" value="NT_GlnE_GlnD_like"/>
    <property type="match status" value="1"/>
</dbReference>
<dbReference type="InterPro" id="IPR018490">
    <property type="entry name" value="cNMP-bd_dom_sf"/>
</dbReference>
<reference evidence="5" key="2">
    <citation type="submission" date="2020-09" db="EMBL/GenBank/DDBJ databases">
        <authorList>
            <person name="Sun Q."/>
            <person name="Kim S."/>
        </authorList>
    </citation>
    <scope>NUCLEOTIDE SEQUENCE</scope>
    <source>
        <strain evidence="5">KCTC 22169</strain>
    </source>
</reference>
<dbReference type="Proteomes" id="UP000626148">
    <property type="component" value="Unassembled WGS sequence"/>
</dbReference>
<name>A0A918KBC6_9GAMM</name>
<dbReference type="InterPro" id="IPR018821">
    <property type="entry name" value="DUF294_put_nucleoTrafse_sb-bd"/>
</dbReference>
<dbReference type="InterPro" id="IPR000644">
    <property type="entry name" value="CBS_dom"/>
</dbReference>
<dbReference type="AlphaFoldDB" id="A0A918KBC6"/>
<dbReference type="GO" id="GO:0008773">
    <property type="term" value="F:[protein-PII] uridylyltransferase activity"/>
    <property type="evidence" value="ECO:0007669"/>
    <property type="project" value="InterPro"/>
</dbReference>
<dbReference type="SMART" id="SM00116">
    <property type="entry name" value="CBS"/>
    <property type="match status" value="2"/>
</dbReference>
<dbReference type="PROSITE" id="PS51371">
    <property type="entry name" value="CBS"/>
    <property type="match status" value="2"/>
</dbReference>
<organism evidence="5 6">
    <name type="scientific">Saccharospirillum salsuginis</name>
    <dbReference type="NCBI Taxonomy" id="418750"/>
    <lineage>
        <taxon>Bacteria</taxon>
        <taxon>Pseudomonadati</taxon>
        <taxon>Pseudomonadota</taxon>
        <taxon>Gammaproteobacteria</taxon>
        <taxon>Oceanospirillales</taxon>
        <taxon>Saccharospirillaceae</taxon>
        <taxon>Saccharospirillum</taxon>
    </lineage>
</organism>